<protein>
    <submittedName>
        <fullName evidence="3">NADPH2:quinone reductase</fullName>
        <ecNumber evidence="3">1.6.5.5</ecNumber>
    </submittedName>
</protein>
<dbReference type="SUPFAM" id="SSF50129">
    <property type="entry name" value="GroES-like"/>
    <property type="match status" value="1"/>
</dbReference>
<dbReference type="SMART" id="SM00829">
    <property type="entry name" value="PKS_ER"/>
    <property type="match status" value="1"/>
</dbReference>
<sequence length="341" mass="36293">MRAVLMQQPGNPDLLSIGEADKPACGAGEILVQVVAAGINPVDTKVRANGLFIADGFPAILGCDGAGIVEAVGADITRFEPGDPVYYCYGGLGQKAGNYAEYIAVPEAYAAMKPDCLDFIDAAAAPLVLITAWEALFDRARTGSGNKVFIHAGAGGVGHVAIQLAKLAGCEVATSVSSDEKADLVKQLGADLVINYRTQNVTEALLEWSDNQGVDTAFDTVGGDAFNQLVAATKVYGDIVTILQVPTDADWKNIRLRNIRISQELMLTPMLLGMDEAAEHHGDILEQCGQFFDQQKLSIFVSDILPLEQAAEAHRRIEAGGMSGKLVLEVQQMDEEEKQDG</sequence>
<reference evidence="3 4" key="1">
    <citation type="submission" date="2016-12" db="EMBL/GenBank/DDBJ databases">
        <title>Isolation and genomic insights into novel planktonic Zetaproteobacteria from stratified waters of the Chesapeake Bay.</title>
        <authorList>
            <person name="McAllister S.M."/>
            <person name="Kato S."/>
            <person name="Chan C.S."/>
            <person name="Chiu B.K."/>
            <person name="Field E.K."/>
        </authorList>
    </citation>
    <scope>NUCLEOTIDE SEQUENCE [LARGE SCALE GENOMIC DNA]</scope>
    <source>
        <strain evidence="3 4">CP-5</strain>
    </source>
</reference>
<dbReference type="Gene3D" id="3.90.180.10">
    <property type="entry name" value="Medium-chain alcohol dehydrogenases, catalytic domain"/>
    <property type="match status" value="1"/>
</dbReference>
<feature type="domain" description="Enoyl reductase (ER)" evidence="2">
    <location>
        <begin position="10"/>
        <end position="328"/>
    </location>
</feature>
<dbReference type="Gene3D" id="3.40.50.720">
    <property type="entry name" value="NAD(P)-binding Rossmann-like Domain"/>
    <property type="match status" value="1"/>
</dbReference>
<proteinExistence type="predicted"/>
<dbReference type="RefSeq" id="WP_100276902.1">
    <property type="nucleotide sequence ID" value="NZ_CP018799.1"/>
</dbReference>
<keyword evidence="1" id="KW-0521">NADP</keyword>
<dbReference type="InterPro" id="IPR013154">
    <property type="entry name" value="ADH-like_N"/>
</dbReference>
<dbReference type="Pfam" id="PF08240">
    <property type="entry name" value="ADH_N"/>
    <property type="match status" value="1"/>
</dbReference>
<dbReference type="InterPro" id="IPR011032">
    <property type="entry name" value="GroES-like_sf"/>
</dbReference>
<dbReference type="EC" id="1.6.5.5" evidence="3"/>
<accession>A0A2K8KZH8</accession>
<keyword evidence="3" id="KW-0560">Oxidoreductase</keyword>
<dbReference type="CDD" id="cd08272">
    <property type="entry name" value="MDR6"/>
    <property type="match status" value="1"/>
</dbReference>
<dbReference type="InterPro" id="IPR020843">
    <property type="entry name" value="ER"/>
</dbReference>
<organism evidence="3 4">
    <name type="scientific">Mariprofundus aestuarium</name>
    <dbReference type="NCBI Taxonomy" id="1921086"/>
    <lineage>
        <taxon>Bacteria</taxon>
        <taxon>Pseudomonadati</taxon>
        <taxon>Pseudomonadota</taxon>
        <taxon>Candidatius Mariprofundia</taxon>
        <taxon>Mariprofundales</taxon>
        <taxon>Mariprofundaceae</taxon>
        <taxon>Mariprofundus</taxon>
    </lineage>
</organism>
<dbReference type="GO" id="GO:0003960">
    <property type="term" value="F:quinone reductase (NADPH) activity"/>
    <property type="evidence" value="ECO:0007669"/>
    <property type="project" value="UniProtKB-EC"/>
</dbReference>
<dbReference type="EMBL" id="CP018799">
    <property type="protein sequence ID" value="ATX78951.1"/>
    <property type="molecule type" value="Genomic_DNA"/>
</dbReference>
<evidence type="ECO:0000313" key="3">
    <source>
        <dbReference type="EMBL" id="ATX78951.1"/>
    </source>
</evidence>
<dbReference type="PANTHER" id="PTHR44154:SF1">
    <property type="entry name" value="QUINONE OXIDOREDUCTASE"/>
    <property type="match status" value="1"/>
</dbReference>
<dbReference type="AlphaFoldDB" id="A0A2K8KZH8"/>
<dbReference type="InterPro" id="IPR036291">
    <property type="entry name" value="NAD(P)-bd_dom_sf"/>
</dbReference>
<dbReference type="OrthoDB" id="9801186at2"/>
<dbReference type="Pfam" id="PF13602">
    <property type="entry name" value="ADH_zinc_N_2"/>
    <property type="match status" value="1"/>
</dbReference>
<name>A0A2K8KZH8_MARES</name>
<gene>
    <name evidence="3" type="ORF">Ga0123461_0514</name>
</gene>
<dbReference type="KEGG" id="maes:Ga0123461_0514"/>
<evidence type="ECO:0000313" key="4">
    <source>
        <dbReference type="Proteomes" id="UP000231701"/>
    </source>
</evidence>
<keyword evidence="4" id="KW-1185">Reference proteome</keyword>
<dbReference type="InterPro" id="IPR051603">
    <property type="entry name" value="Zinc-ADH_QOR/CCCR"/>
</dbReference>
<evidence type="ECO:0000256" key="1">
    <source>
        <dbReference type="ARBA" id="ARBA00022857"/>
    </source>
</evidence>
<dbReference type="PANTHER" id="PTHR44154">
    <property type="entry name" value="QUINONE OXIDOREDUCTASE"/>
    <property type="match status" value="1"/>
</dbReference>
<dbReference type="SUPFAM" id="SSF51735">
    <property type="entry name" value="NAD(P)-binding Rossmann-fold domains"/>
    <property type="match status" value="1"/>
</dbReference>
<evidence type="ECO:0000259" key="2">
    <source>
        <dbReference type="SMART" id="SM00829"/>
    </source>
</evidence>
<dbReference type="Proteomes" id="UP000231701">
    <property type="component" value="Chromosome"/>
</dbReference>